<gene>
    <name evidence="1" type="ORF">RSE6_09308</name>
</gene>
<keyword evidence="2" id="KW-1185">Reference proteome</keyword>
<dbReference type="Proteomes" id="UP000177625">
    <property type="component" value="Unassembled WGS sequence"/>
</dbReference>
<accession>A0A1E1MHM3</accession>
<organism evidence="1 2">
    <name type="scientific">Rhynchosporium secalis</name>
    <name type="common">Barley scald fungus</name>
    <dbReference type="NCBI Taxonomy" id="38038"/>
    <lineage>
        <taxon>Eukaryota</taxon>
        <taxon>Fungi</taxon>
        <taxon>Dikarya</taxon>
        <taxon>Ascomycota</taxon>
        <taxon>Pezizomycotina</taxon>
        <taxon>Leotiomycetes</taxon>
        <taxon>Helotiales</taxon>
        <taxon>Ploettnerulaceae</taxon>
        <taxon>Rhynchosporium</taxon>
    </lineage>
</organism>
<protein>
    <submittedName>
        <fullName evidence="1">Uncharacterized protein</fullName>
    </submittedName>
</protein>
<evidence type="ECO:0000313" key="1">
    <source>
        <dbReference type="EMBL" id="CZT48589.1"/>
    </source>
</evidence>
<reference evidence="2" key="1">
    <citation type="submission" date="2016-03" db="EMBL/GenBank/DDBJ databases">
        <authorList>
            <person name="Guldener U."/>
        </authorList>
    </citation>
    <scope>NUCLEOTIDE SEQUENCE [LARGE SCALE GENOMIC DNA]</scope>
</reference>
<sequence length="75" mass="8578">MASFMTTELHSSHQYHANCMSERRYDICNQSSPFKPESLVVDKSIWVYHLREHQKAVATLDAKSVDPVHSTSSLI</sequence>
<proteinExistence type="predicted"/>
<dbReference type="AlphaFoldDB" id="A0A1E1MHM3"/>
<dbReference type="EMBL" id="FJVC01000343">
    <property type="protein sequence ID" value="CZT48589.1"/>
    <property type="molecule type" value="Genomic_DNA"/>
</dbReference>
<evidence type="ECO:0000313" key="2">
    <source>
        <dbReference type="Proteomes" id="UP000177625"/>
    </source>
</evidence>
<name>A0A1E1MHM3_RHYSE</name>